<dbReference type="Pfam" id="PF00530">
    <property type="entry name" value="SRCR"/>
    <property type="match status" value="2"/>
</dbReference>
<feature type="region of interest" description="Disordered" evidence="10">
    <location>
        <begin position="598"/>
        <end position="782"/>
    </location>
</feature>
<dbReference type="InterPro" id="IPR036772">
    <property type="entry name" value="SRCR-like_dom_sf"/>
</dbReference>
<keyword evidence="6" id="KW-0472">Membrane</keyword>
<dbReference type="SMART" id="SM00241">
    <property type="entry name" value="ZP"/>
    <property type="match status" value="1"/>
</dbReference>
<evidence type="ECO:0000256" key="6">
    <source>
        <dbReference type="ARBA" id="ARBA00023136"/>
    </source>
</evidence>
<feature type="compositionally biased region" description="Low complexity" evidence="10">
    <location>
        <begin position="686"/>
        <end position="698"/>
    </location>
</feature>
<keyword evidence="3 11" id="KW-0732">Signal</keyword>
<evidence type="ECO:0000256" key="9">
    <source>
        <dbReference type="PROSITE-ProRule" id="PRU00196"/>
    </source>
</evidence>
<dbReference type="InterPro" id="IPR001190">
    <property type="entry name" value="SRCR"/>
</dbReference>
<name>A0A6J8D354_MYTCO</name>
<dbReference type="PANTHER" id="PTHR48071">
    <property type="entry name" value="SRCR DOMAIN-CONTAINING PROTEIN"/>
    <property type="match status" value="1"/>
</dbReference>
<evidence type="ECO:0000313" key="14">
    <source>
        <dbReference type="EMBL" id="CAC5402077.1"/>
    </source>
</evidence>
<evidence type="ECO:0000256" key="10">
    <source>
        <dbReference type="SAM" id="MobiDB-lite"/>
    </source>
</evidence>
<keyword evidence="4" id="KW-0677">Repeat</keyword>
<evidence type="ECO:0000256" key="11">
    <source>
        <dbReference type="SAM" id="SignalP"/>
    </source>
</evidence>
<evidence type="ECO:0000256" key="1">
    <source>
        <dbReference type="ARBA" id="ARBA00004167"/>
    </source>
</evidence>
<sequence length="840" mass="92041">MFKHNGLNKIFHLILIYGAFSQVKGQTTTISLAGTGSSGSQGRVEITRNGVTGTVCDDRFDEFAAAVVCRQLGFQNGGVAVTDGRFGQGTDPIWLDDVTCQGNELNIEQCTARPWNQSNCQHSEDVGVICNVSPVVSPSVLPATTRGPATVQPSNCTSPSPNIRLIGLSNLNGIGFVEVQRNGVWGSICDDQWGKEDAQVVCRMLCYDPNVAQAGAPQDIYSQVVIDKVSANYLLDDVECIGTETDIEQCPKSTVHNCNVNQKEFASVTCVKLLNAQPLAPVPELECSGGKFYARFSRIQDKYLEEKHLSIFYPYTGPCNADTQKTTDTVTIIIPYSECGTVTTVNTSHIIYTNSIKYDYTVIANQIVRVNTYRIEVSCEFPRDLDTDKGVTPLTETVTQKAPGTFTISMSFYNDSFITALNGSVQMILGEWLNVALTLESIDPNLKLVVPDCKATPTNDPNDPTFFDLFSQKCQKDPTLGFFPLNSTSFGFRYQTFKFVAFSNVVIQCDAFVCLVSEKNAECDRSCNSTSTGKRRKRDVDSREIYRVVSPPLNFIQHGDGVVIDRGDGWEVNLVTTKSPSTSSMVASKVPVWSTGTVKTSTKVSSVTLPTIEQTKSQKSSQMTTSKPIPSDSPTPPQKTTSKPTPPQKTTSKPTPPQKKTSKPISSDSPTPPQKTTSKLIPSDSPPQKTSQKTTSKPKPSDSPPEKTTIKKQNSSTISSTTPKPIFQHTVGMDTVSTPNELIKMTSSNSQTSSPENQKHIPDPNKLSTLRRSNGIKTSRKHQQYVQQTAGKERGQNMMDCWQSAEIEDGRHGTFLLRLAAEASLHSVEDVFCSWSEWPE</sequence>
<feature type="disulfide bond" evidence="9">
    <location>
        <begin position="100"/>
        <end position="110"/>
    </location>
</feature>
<dbReference type="FunFam" id="3.10.250.10:FF:000016">
    <property type="entry name" value="Scavenger receptor cysteine-rich protein type 12"/>
    <property type="match status" value="1"/>
</dbReference>
<dbReference type="GO" id="GO:0016020">
    <property type="term" value="C:membrane"/>
    <property type="evidence" value="ECO:0007669"/>
    <property type="project" value="UniProtKB-SubCell"/>
</dbReference>
<feature type="compositionally biased region" description="Low complexity" evidence="10">
    <location>
        <begin position="638"/>
        <end position="653"/>
    </location>
</feature>
<keyword evidence="15" id="KW-1185">Reference proteome</keyword>
<keyword evidence="7 9" id="KW-1015">Disulfide bond</keyword>
<evidence type="ECO:0000313" key="15">
    <source>
        <dbReference type="Proteomes" id="UP000507470"/>
    </source>
</evidence>
<dbReference type="PROSITE" id="PS50287">
    <property type="entry name" value="SRCR_2"/>
    <property type="match status" value="2"/>
</dbReference>
<evidence type="ECO:0000256" key="2">
    <source>
        <dbReference type="ARBA" id="ARBA00022692"/>
    </source>
</evidence>
<keyword evidence="2" id="KW-0812">Transmembrane</keyword>
<dbReference type="Pfam" id="PF23344">
    <property type="entry name" value="ZP-N"/>
    <property type="match status" value="1"/>
</dbReference>
<comment type="caution">
    <text evidence="9">Lacks conserved residue(s) required for the propagation of feature annotation.</text>
</comment>
<dbReference type="Proteomes" id="UP000507470">
    <property type="component" value="Unassembled WGS sequence"/>
</dbReference>
<proteinExistence type="predicted"/>
<comment type="subcellular location">
    <subcellularLocation>
        <location evidence="1">Membrane</location>
        <topology evidence="1">Single-pass membrane protein</topology>
    </subcellularLocation>
</comment>
<organism evidence="14 15">
    <name type="scientific">Mytilus coruscus</name>
    <name type="common">Sea mussel</name>
    <dbReference type="NCBI Taxonomy" id="42192"/>
    <lineage>
        <taxon>Eukaryota</taxon>
        <taxon>Metazoa</taxon>
        <taxon>Spiralia</taxon>
        <taxon>Lophotrochozoa</taxon>
        <taxon>Mollusca</taxon>
        <taxon>Bivalvia</taxon>
        <taxon>Autobranchia</taxon>
        <taxon>Pteriomorphia</taxon>
        <taxon>Mytilida</taxon>
        <taxon>Mytiloidea</taxon>
        <taxon>Mytilidae</taxon>
        <taxon>Mytilinae</taxon>
        <taxon>Mytilus</taxon>
    </lineage>
</organism>
<feature type="disulfide bond" evidence="9">
    <location>
        <begin position="56"/>
        <end position="120"/>
    </location>
</feature>
<feature type="chain" id="PRO_5027065163" description="DMBT1" evidence="11">
    <location>
        <begin position="26"/>
        <end position="840"/>
    </location>
</feature>
<feature type="signal peptide" evidence="11">
    <location>
        <begin position="1"/>
        <end position="25"/>
    </location>
</feature>
<gene>
    <name evidence="14" type="ORF">MCOR_36076</name>
</gene>
<dbReference type="FunFam" id="3.10.250.10:FF:000001">
    <property type="entry name" value="Lysyl oxidase 4 isoform X1"/>
    <property type="match status" value="1"/>
</dbReference>
<reference evidence="14 15" key="1">
    <citation type="submission" date="2020-06" db="EMBL/GenBank/DDBJ databases">
        <authorList>
            <person name="Li R."/>
            <person name="Bekaert M."/>
        </authorList>
    </citation>
    <scope>NUCLEOTIDE SEQUENCE [LARGE SCALE GENOMIC DNA]</scope>
    <source>
        <strain evidence="15">wild</strain>
    </source>
</reference>
<feature type="disulfide bond" evidence="9">
    <location>
        <begin position="69"/>
        <end position="130"/>
    </location>
</feature>
<feature type="compositionally biased region" description="Polar residues" evidence="10">
    <location>
        <begin position="766"/>
        <end position="777"/>
    </location>
</feature>
<dbReference type="PROSITE" id="PS51034">
    <property type="entry name" value="ZP_2"/>
    <property type="match status" value="1"/>
</dbReference>
<dbReference type="SMART" id="SM00202">
    <property type="entry name" value="SR"/>
    <property type="match status" value="2"/>
</dbReference>
<evidence type="ECO:0000256" key="5">
    <source>
        <dbReference type="ARBA" id="ARBA00022989"/>
    </source>
</evidence>
<evidence type="ECO:0008006" key="16">
    <source>
        <dbReference type="Google" id="ProtNLM"/>
    </source>
</evidence>
<feature type="domain" description="SRCR" evidence="12">
    <location>
        <begin position="30"/>
        <end position="131"/>
    </location>
</feature>
<dbReference type="InterPro" id="IPR055356">
    <property type="entry name" value="ZP-N"/>
</dbReference>
<keyword evidence="5" id="KW-1133">Transmembrane helix</keyword>
<dbReference type="InterPro" id="IPR055355">
    <property type="entry name" value="ZP-C"/>
</dbReference>
<evidence type="ECO:0000256" key="8">
    <source>
        <dbReference type="ARBA" id="ARBA00023180"/>
    </source>
</evidence>
<dbReference type="PANTHER" id="PTHR48071:SF28">
    <property type="entry name" value="SRCR DOMAIN-CONTAINING PROTEIN"/>
    <property type="match status" value="1"/>
</dbReference>
<dbReference type="Pfam" id="PF00100">
    <property type="entry name" value="Zona_pellucida"/>
    <property type="match status" value="1"/>
</dbReference>
<dbReference type="Gene3D" id="3.10.250.10">
    <property type="entry name" value="SRCR-like domain"/>
    <property type="match status" value="2"/>
</dbReference>
<dbReference type="EMBL" id="CACVKT020006488">
    <property type="protein sequence ID" value="CAC5402077.1"/>
    <property type="molecule type" value="Genomic_DNA"/>
</dbReference>
<evidence type="ECO:0000259" key="13">
    <source>
        <dbReference type="PROSITE" id="PS51034"/>
    </source>
</evidence>
<dbReference type="PRINTS" id="PR00258">
    <property type="entry name" value="SPERACTRCPTR"/>
</dbReference>
<evidence type="ECO:0000259" key="12">
    <source>
        <dbReference type="PROSITE" id="PS50287"/>
    </source>
</evidence>
<feature type="domain" description="ZP" evidence="13">
    <location>
        <begin position="286"/>
        <end position="530"/>
    </location>
</feature>
<evidence type="ECO:0000256" key="7">
    <source>
        <dbReference type="ARBA" id="ARBA00023157"/>
    </source>
</evidence>
<keyword evidence="8" id="KW-0325">Glycoprotein</keyword>
<dbReference type="InterPro" id="IPR042235">
    <property type="entry name" value="ZP-C_dom"/>
</dbReference>
<evidence type="ECO:0000256" key="3">
    <source>
        <dbReference type="ARBA" id="ARBA00022729"/>
    </source>
</evidence>
<dbReference type="Gene3D" id="2.60.40.3210">
    <property type="entry name" value="Zona pellucida, ZP-N domain"/>
    <property type="match status" value="1"/>
</dbReference>
<dbReference type="SUPFAM" id="SSF56487">
    <property type="entry name" value="SRCR-like"/>
    <property type="match status" value="2"/>
</dbReference>
<dbReference type="AlphaFoldDB" id="A0A6J8D354"/>
<evidence type="ECO:0000256" key="4">
    <source>
        <dbReference type="ARBA" id="ARBA00022737"/>
    </source>
</evidence>
<accession>A0A6J8D354</accession>
<dbReference type="Gene3D" id="2.60.40.4100">
    <property type="entry name" value="Zona pellucida, ZP-C domain"/>
    <property type="match status" value="1"/>
</dbReference>
<dbReference type="OrthoDB" id="10063988at2759"/>
<feature type="disulfide bond" evidence="9">
    <location>
        <begin position="240"/>
        <end position="250"/>
    </location>
</feature>
<protein>
    <recommendedName>
        <fullName evidence="16">DMBT1</fullName>
    </recommendedName>
</protein>
<feature type="compositionally biased region" description="Polar residues" evidence="10">
    <location>
        <begin position="735"/>
        <end position="756"/>
    </location>
</feature>
<feature type="compositionally biased region" description="Low complexity" evidence="10">
    <location>
        <begin position="598"/>
        <end position="630"/>
    </location>
</feature>
<feature type="domain" description="SRCR" evidence="12">
    <location>
        <begin position="163"/>
        <end position="271"/>
    </location>
</feature>
<dbReference type="InterPro" id="IPR001507">
    <property type="entry name" value="ZP_dom"/>
</dbReference>